<feature type="domain" description="1,4-alpha-glucan branching enzyme C-terminal" evidence="7">
    <location>
        <begin position="418"/>
        <end position="516"/>
    </location>
</feature>
<dbReference type="STRING" id="84588.SYNW0729"/>
<dbReference type="GO" id="GO:0030979">
    <property type="term" value="P:alpha-glucan biosynthetic process"/>
    <property type="evidence" value="ECO:0007669"/>
    <property type="project" value="InterPro"/>
</dbReference>
<dbReference type="Pfam" id="PF03065">
    <property type="entry name" value="Glyco_hydro_57"/>
    <property type="match status" value="1"/>
</dbReference>
<dbReference type="PANTHER" id="PTHR41695">
    <property type="entry name" value="1,4-ALPHA-GLUCAN BRANCHING ENZYME RV3031-RELATED"/>
    <property type="match status" value="1"/>
</dbReference>
<comment type="similarity">
    <text evidence="1 5">Belongs to the glycosyl hydrolase 57 family.</text>
</comment>
<evidence type="ECO:0000256" key="5">
    <source>
        <dbReference type="RuleBase" id="RU361196"/>
    </source>
</evidence>
<dbReference type="Pfam" id="PF09210">
    <property type="entry name" value="BE_C"/>
    <property type="match status" value="1"/>
</dbReference>
<accession>Q7U893</accession>
<evidence type="ECO:0000256" key="3">
    <source>
        <dbReference type="PIRSR" id="PIRSR640042-1"/>
    </source>
</evidence>
<feature type="domain" description="Glycoside hydrolase family 57 N-terminal" evidence="6">
    <location>
        <begin position="7"/>
        <end position="251"/>
    </location>
</feature>
<dbReference type="CDD" id="cd10792">
    <property type="entry name" value="GH57N_AmyC_like"/>
    <property type="match status" value="1"/>
</dbReference>
<evidence type="ECO:0000256" key="2">
    <source>
        <dbReference type="ARBA" id="ARBA00023277"/>
    </source>
</evidence>
<dbReference type="InterPro" id="IPR027291">
    <property type="entry name" value="Glyco_hydro_38_N_sf"/>
</dbReference>
<feature type="binding site" evidence="4">
    <location>
        <position position="456"/>
    </location>
    <ligand>
        <name>substrate</name>
    </ligand>
</feature>
<evidence type="ECO:0008006" key="10">
    <source>
        <dbReference type="Google" id="ProtNLM"/>
    </source>
</evidence>
<dbReference type="eggNOG" id="COG1543">
    <property type="taxonomic scope" value="Bacteria"/>
</dbReference>
<dbReference type="InterPro" id="IPR015293">
    <property type="entry name" value="BE_C"/>
</dbReference>
<evidence type="ECO:0000313" key="8">
    <source>
        <dbReference type="EMBL" id="CAE07244.1"/>
    </source>
</evidence>
<feature type="binding site" evidence="4">
    <location>
        <position position="235"/>
    </location>
    <ligand>
        <name>substrate</name>
    </ligand>
</feature>
<feature type="binding site" evidence="4">
    <location>
        <position position="397"/>
    </location>
    <ligand>
        <name>substrate</name>
    </ligand>
</feature>
<gene>
    <name evidence="8" type="ordered locus">SYNW0729</name>
</gene>
<feature type="active site" description="Proton donor" evidence="3">
    <location>
        <position position="345"/>
    </location>
</feature>
<dbReference type="PANTHER" id="PTHR41695:SF1">
    <property type="entry name" value="1,4-ALPHA-GLUCAN BRANCHING ENZYME TK1436"/>
    <property type="match status" value="1"/>
</dbReference>
<feature type="binding site" evidence="4">
    <location>
        <position position="252"/>
    </location>
    <ligand>
        <name>substrate</name>
    </ligand>
</feature>
<dbReference type="GO" id="GO:0003844">
    <property type="term" value="F:1,4-alpha-glucan branching enzyme activity"/>
    <property type="evidence" value="ECO:0007669"/>
    <property type="project" value="InterPro"/>
</dbReference>
<dbReference type="SUPFAM" id="SSF88688">
    <property type="entry name" value="Families 57/38 glycoside transferase middle domain"/>
    <property type="match status" value="1"/>
</dbReference>
<organism evidence="8 9">
    <name type="scientific">Parasynechococcus marenigrum (strain WH8102)</name>
    <dbReference type="NCBI Taxonomy" id="84588"/>
    <lineage>
        <taxon>Bacteria</taxon>
        <taxon>Bacillati</taxon>
        <taxon>Cyanobacteriota</taxon>
        <taxon>Cyanophyceae</taxon>
        <taxon>Synechococcales</taxon>
        <taxon>Prochlorococcaceae</taxon>
        <taxon>Parasynechococcus</taxon>
        <taxon>Parasynechococcus marenigrum</taxon>
    </lineage>
</organism>
<evidence type="ECO:0000256" key="1">
    <source>
        <dbReference type="ARBA" id="ARBA00006821"/>
    </source>
</evidence>
<dbReference type="SUPFAM" id="SSF88713">
    <property type="entry name" value="Glycoside hydrolase/deacetylase"/>
    <property type="match status" value="1"/>
</dbReference>
<dbReference type="RefSeq" id="WP_011127594.1">
    <property type="nucleotide sequence ID" value="NC_005070.1"/>
</dbReference>
<protein>
    <recommendedName>
        <fullName evidence="10">DUF1957 domain-containing protein</fullName>
    </recommendedName>
</protein>
<dbReference type="Gene3D" id="1.20.1430.10">
    <property type="entry name" value="Families 57/38 glycoside transferase, middle domain"/>
    <property type="match status" value="1"/>
</dbReference>
<name>Q7U893_PARMW</name>
<keyword evidence="2 5" id="KW-0119">Carbohydrate metabolism</keyword>
<proteinExistence type="inferred from homology"/>
<dbReference type="HOGENOM" id="CLU_008192_1_0_3"/>
<feature type="active site" description="Nucleophile" evidence="3">
    <location>
        <position position="183"/>
    </location>
</feature>
<dbReference type="Proteomes" id="UP000001422">
    <property type="component" value="Chromosome"/>
</dbReference>
<dbReference type="KEGG" id="syw:SYNW0729"/>
<dbReference type="Gene3D" id="3.20.110.10">
    <property type="entry name" value="Glycoside hydrolase 38, N terminal domain"/>
    <property type="match status" value="1"/>
</dbReference>
<sequence>MSNGALALVLHAHLPYVRSVVPGSLEEDWFFQALMECYLPLLEVLEQAAADPASAPKLTVGLSPTLLSLLSDPDLQQRFPSWLDQRLDLLPFADAELAEAREHLGASIQRHKSAWMACDGDLISRFASLQRAEVVDLLTCGATHGYLPLLRQHPEAVRGQLRTAVREHHRLIGERPLGIWLPECAYYEGLDQWMRDAGLRYAVLDGHGLLHGRPRPRYGVYAPICSRNGVAFFGRDSEATLPVWSAKDGYPGDPDYREFHRDLGWDLPLEQLSPLGLSEPRPLSLKLHRVTDHSAPLDQKQPYRPSIAAERIRHHASHYLKGRRRQLDQLSSGMTISPLLVAPFDAELFGHWWFEGPSFLAELFRQGPSKGVPFTRLRDVLDGSQQLQLCDPCPSSWGQGGYHNYWLNDSNAWVVPEWERAGEAMVQRCSRGVAREADLQLLSQAARELLLAQSSDWSFILRAGTTTGLARERIERHLERFWMLMAAIDGSGDLPEGWLEEVQADDRLFPLIQPLDWSKVGS</sequence>
<dbReference type="InterPro" id="IPR037090">
    <property type="entry name" value="57_glycoside_trans_central"/>
</dbReference>
<evidence type="ECO:0000259" key="6">
    <source>
        <dbReference type="Pfam" id="PF03065"/>
    </source>
</evidence>
<dbReference type="InterPro" id="IPR004300">
    <property type="entry name" value="Glyco_hydro_57_N"/>
</dbReference>
<dbReference type="InterPro" id="IPR028995">
    <property type="entry name" value="Glyco_hydro_57/38_cen_sf"/>
</dbReference>
<reference evidence="8 9" key="1">
    <citation type="journal article" date="2003" name="Nature">
        <title>The genome of a motile marine Synechococcus.</title>
        <authorList>
            <person name="Palenik B."/>
            <person name="Brahamsha B."/>
            <person name="Larimer F."/>
            <person name="Land M."/>
            <person name="Hauser L."/>
            <person name="Chain P."/>
            <person name="Lamerdin J."/>
            <person name="Regala W."/>
            <person name="Allen E.A."/>
            <person name="McCarren J."/>
            <person name="Paulsen I."/>
            <person name="Dufresne A."/>
            <person name="Partensky F."/>
            <person name="Webb E."/>
            <person name="Waterbury J."/>
        </authorList>
    </citation>
    <scope>NUCLEOTIDE SEQUENCE [LARGE SCALE GENOMIC DNA]</scope>
    <source>
        <strain evidence="8 9">WH8102</strain>
    </source>
</reference>
<keyword evidence="9" id="KW-1185">Reference proteome</keyword>
<evidence type="ECO:0000259" key="7">
    <source>
        <dbReference type="Pfam" id="PF09210"/>
    </source>
</evidence>
<evidence type="ECO:0000313" key="9">
    <source>
        <dbReference type="Proteomes" id="UP000001422"/>
    </source>
</evidence>
<evidence type="ECO:0000256" key="4">
    <source>
        <dbReference type="PIRSR" id="PIRSR640042-2"/>
    </source>
</evidence>
<dbReference type="AlphaFoldDB" id="Q7U893"/>
<dbReference type="InterPro" id="IPR040042">
    <property type="entry name" value="Branching_enz_MT3115-like"/>
</dbReference>
<dbReference type="CAZy" id="GH57">
    <property type="family name" value="Glycoside Hydrolase Family 57"/>
</dbReference>
<dbReference type="GO" id="GO:0005576">
    <property type="term" value="C:extracellular region"/>
    <property type="evidence" value="ECO:0007669"/>
    <property type="project" value="TreeGrafter"/>
</dbReference>
<dbReference type="EMBL" id="BX569691">
    <property type="protein sequence ID" value="CAE07244.1"/>
    <property type="molecule type" value="Genomic_DNA"/>
</dbReference>
<dbReference type="InterPro" id="IPR011330">
    <property type="entry name" value="Glyco_hydro/deAcase_b/a-brl"/>
</dbReference>